<dbReference type="InterPro" id="IPR001647">
    <property type="entry name" value="HTH_TetR"/>
</dbReference>
<evidence type="ECO:0000313" key="5">
    <source>
        <dbReference type="Proteomes" id="UP000549617"/>
    </source>
</evidence>
<dbReference type="Pfam" id="PF00440">
    <property type="entry name" value="TetR_N"/>
    <property type="match status" value="1"/>
</dbReference>
<dbReference type="GO" id="GO:0003677">
    <property type="term" value="F:DNA binding"/>
    <property type="evidence" value="ECO:0007669"/>
    <property type="project" value="UniProtKB-UniRule"/>
</dbReference>
<sequence length="198" mass="22073">MFAITVKGARRMIGEPSTLKDARQVRTRRNLLDALLRLLETRPFEQVTIREIALEAKIGYATFFRHYPAKEALLHDLAAGQISALLGQALPVLFAVDSRQSCITLFEYVDERRALWSALLTGGAATMLKQEFTAQARRVAEQRGGVDGWLPDELRVIFAVSAAVEILAWWLQQGADFPIPKIAEILDRLVVAPAMTVD</sequence>
<evidence type="ECO:0000259" key="3">
    <source>
        <dbReference type="PROSITE" id="PS50977"/>
    </source>
</evidence>
<dbReference type="Proteomes" id="UP000549617">
    <property type="component" value="Unassembled WGS sequence"/>
</dbReference>
<dbReference type="RefSeq" id="WP_246350703.1">
    <property type="nucleotide sequence ID" value="NZ_JACIJC010000004.1"/>
</dbReference>
<dbReference type="EMBL" id="JACIJC010000004">
    <property type="protein sequence ID" value="MBB5686695.1"/>
    <property type="molecule type" value="Genomic_DNA"/>
</dbReference>
<name>A0A7W9AJA5_9SPHN</name>
<accession>A0A7W9AJA5</accession>
<proteinExistence type="predicted"/>
<gene>
    <name evidence="4" type="ORF">FHS49_002719</name>
</gene>
<dbReference type="AlphaFoldDB" id="A0A7W9AJA5"/>
<evidence type="ECO:0000256" key="1">
    <source>
        <dbReference type="ARBA" id="ARBA00023125"/>
    </source>
</evidence>
<feature type="DNA-binding region" description="H-T-H motif" evidence="2">
    <location>
        <begin position="48"/>
        <end position="67"/>
    </location>
</feature>
<keyword evidence="5" id="KW-1185">Reference proteome</keyword>
<protein>
    <submittedName>
        <fullName evidence="4">AcrR family transcriptional regulator</fullName>
    </submittedName>
</protein>
<evidence type="ECO:0000256" key="2">
    <source>
        <dbReference type="PROSITE-ProRule" id="PRU00335"/>
    </source>
</evidence>
<dbReference type="PROSITE" id="PS50977">
    <property type="entry name" value="HTH_TETR_2"/>
    <property type="match status" value="1"/>
</dbReference>
<feature type="domain" description="HTH tetR-type" evidence="3">
    <location>
        <begin position="25"/>
        <end position="85"/>
    </location>
</feature>
<dbReference type="InterPro" id="IPR009057">
    <property type="entry name" value="Homeodomain-like_sf"/>
</dbReference>
<dbReference type="PANTHER" id="PTHR43479:SF11">
    <property type="entry name" value="ACREF_ENVCD OPERON REPRESSOR-RELATED"/>
    <property type="match status" value="1"/>
</dbReference>
<comment type="caution">
    <text evidence="4">The sequence shown here is derived from an EMBL/GenBank/DDBJ whole genome shotgun (WGS) entry which is preliminary data.</text>
</comment>
<evidence type="ECO:0000313" key="4">
    <source>
        <dbReference type="EMBL" id="MBB5686695.1"/>
    </source>
</evidence>
<keyword evidence="1 2" id="KW-0238">DNA-binding</keyword>
<dbReference type="Gene3D" id="1.10.357.10">
    <property type="entry name" value="Tetracycline Repressor, domain 2"/>
    <property type="match status" value="1"/>
</dbReference>
<dbReference type="SUPFAM" id="SSF46689">
    <property type="entry name" value="Homeodomain-like"/>
    <property type="match status" value="1"/>
</dbReference>
<dbReference type="PANTHER" id="PTHR43479">
    <property type="entry name" value="ACREF/ENVCD OPERON REPRESSOR-RELATED"/>
    <property type="match status" value="1"/>
</dbReference>
<organism evidence="4 5">
    <name type="scientific">Sphingobium boeckii</name>
    <dbReference type="NCBI Taxonomy" id="1082345"/>
    <lineage>
        <taxon>Bacteria</taxon>
        <taxon>Pseudomonadati</taxon>
        <taxon>Pseudomonadota</taxon>
        <taxon>Alphaproteobacteria</taxon>
        <taxon>Sphingomonadales</taxon>
        <taxon>Sphingomonadaceae</taxon>
        <taxon>Sphingobium</taxon>
    </lineage>
</organism>
<reference evidence="4 5" key="1">
    <citation type="submission" date="2020-08" db="EMBL/GenBank/DDBJ databases">
        <title>Genomic Encyclopedia of Type Strains, Phase IV (KMG-IV): sequencing the most valuable type-strain genomes for metagenomic binning, comparative biology and taxonomic classification.</title>
        <authorList>
            <person name="Goeker M."/>
        </authorList>
    </citation>
    <scope>NUCLEOTIDE SEQUENCE [LARGE SCALE GENOMIC DNA]</scope>
    <source>
        <strain evidence="4 5">DSM 25079</strain>
    </source>
</reference>
<dbReference type="InterPro" id="IPR050624">
    <property type="entry name" value="HTH-type_Tx_Regulator"/>
</dbReference>